<feature type="compositionally biased region" description="Low complexity" evidence="3">
    <location>
        <begin position="387"/>
        <end position="405"/>
    </location>
</feature>
<dbReference type="FunFam" id="1.10.150.50:FF:000073">
    <property type="entry name" value="Gemini, isoform C"/>
    <property type="match status" value="1"/>
</dbReference>
<dbReference type="VEuPathDB" id="VectorBase:ACHR001181"/>
<dbReference type="Gene3D" id="1.10.150.50">
    <property type="entry name" value="Transcription Factor, Ets-1"/>
    <property type="match status" value="1"/>
</dbReference>
<feature type="region of interest" description="Disordered" evidence="3">
    <location>
        <begin position="343"/>
        <end position="424"/>
    </location>
</feature>
<feature type="compositionally biased region" description="Polar residues" evidence="3">
    <location>
        <begin position="375"/>
        <end position="386"/>
    </location>
</feature>
<dbReference type="InterPro" id="IPR040167">
    <property type="entry name" value="TF_CP2-like"/>
</dbReference>
<evidence type="ECO:0000313" key="6">
    <source>
        <dbReference type="Proteomes" id="UP000075881"/>
    </source>
</evidence>
<dbReference type="PROSITE" id="PS51968">
    <property type="entry name" value="GRH_CP2_DB"/>
    <property type="match status" value="1"/>
</dbReference>
<dbReference type="InterPro" id="IPR007604">
    <property type="entry name" value="CP2"/>
</dbReference>
<dbReference type="PANTHER" id="PTHR11037">
    <property type="entry name" value="TRANSCRIPTION FACTOR CP2"/>
    <property type="match status" value="1"/>
</dbReference>
<proteinExistence type="inferred from homology"/>
<dbReference type="PANTHER" id="PTHR11037:SF21">
    <property type="entry name" value="GEMINI, ISOFORM C"/>
    <property type="match status" value="1"/>
</dbReference>
<dbReference type="Pfam" id="PF18016">
    <property type="entry name" value="SAM_3"/>
    <property type="match status" value="1"/>
</dbReference>
<sequence length="1048" mass="113491">MATVISLLANPCNSPFEQQQQQQLLYTSYEPGPETLQQRYSGTGGSGGRNRTEPAYHQQQLDALDFHLFSRTLEEEFEQMEYSGSPGPYQQYHQHDQQQQQQASRRQGQQDFEQISPGYNLDSEDTYSGSPNNFQDYQNNFVDSPPDSKEPWPIDYNKMHTVIASSSGANDTPNASTTVTAVAVATVATAGATVAAATSHHHQQQQQQQDNGGIYMNNAILPSRKRRMEWMSPQEEDPDGTETKIASIDKERDARRKDFVRKRLKCFNNNSNNNNNNNSSNNDNEIGNGNNPGPNAPNTCNGTSNNNELGSMRWADDLDLDLSNELSSNGYISDSLLNFPVFKQELPSPPQKDHSQQSQHNTPSGLQPSLVGGVNSATGGNVANTHQQQQQVAQYHQQQQQQQGQSSMNGGGPGGLMNNANHPGGTIGAGLSNLQSFLQSNRLDTDASGVPLHALFVSRNRFQYVLAAATSIATKNNEESLTYLNQGQSYEIKLKKLGDLSPFRGKILKSIIKICFHERRLQYMEREQMQLWQASRPGERILDVDIPLSYGLMQVQPTSSNLLNTIEVFWDPMKEVGVYVKVNCISTEFTPKKHGGEKGVPFRIQVETYIDTNGLHNGGVVSNGVVGGVDDKDGIRPLHAAACQIKVFKLKGADRKHKQDREKILKRPVAEQEKYQRSCDCTILSDITTDSVLTPLGGSFSPDHIKRNVSPLLAGPTSPGQLNKFETIMSSVLCNGAANAVSSGVKPTPTTTAAAAMVVAAAAAAVAGVQSNHPIGISNVSSTNGLCKASPLADQPIGGVLSPQQPSELDDYVPTITKETSPGALTQWLAVHRLSAYAKTFAQFSGSDLLRMSKEDLCKICGLADGIRMFNILHSKAITPRLTIYVSFEANIYHAIYLHSNTIPELVQNLSKIPGFLEAINALNTPNSSTSDTGLWNGSTFGSRSLNTGLASGVASGSVGGLGKLATTVPPPSSPPISSSCGIAKLQLLINGPNGIQVLLTEDVLNNIKDETLFQLELKSNGNILMKVVHSVTSAPAGGDCSIDDDAN</sequence>
<dbReference type="InterPro" id="IPR041418">
    <property type="entry name" value="SAM_3"/>
</dbReference>
<evidence type="ECO:0000256" key="1">
    <source>
        <dbReference type="ARBA" id="ARBA00010852"/>
    </source>
</evidence>
<dbReference type="STRING" id="43041.A0A182JRP9"/>
<dbReference type="Proteomes" id="UP000075881">
    <property type="component" value="Unassembled WGS sequence"/>
</dbReference>
<evidence type="ECO:0000313" key="5">
    <source>
        <dbReference type="EnsemblMetazoa" id="ACHR001181-PA"/>
    </source>
</evidence>
<keyword evidence="6" id="KW-1185">Reference proteome</keyword>
<feature type="compositionally biased region" description="Polar residues" evidence="3">
    <location>
        <begin position="356"/>
        <end position="367"/>
    </location>
</feature>
<feature type="compositionally biased region" description="Low complexity" evidence="3">
    <location>
        <begin position="268"/>
        <end position="298"/>
    </location>
</feature>
<dbReference type="GO" id="GO:0001228">
    <property type="term" value="F:DNA-binding transcription activator activity, RNA polymerase II-specific"/>
    <property type="evidence" value="ECO:0007669"/>
    <property type="project" value="TreeGrafter"/>
</dbReference>
<feature type="region of interest" description="Disordered" evidence="3">
    <location>
        <begin position="230"/>
        <end position="308"/>
    </location>
</feature>
<dbReference type="GO" id="GO:0000978">
    <property type="term" value="F:RNA polymerase II cis-regulatory region sequence-specific DNA binding"/>
    <property type="evidence" value="ECO:0007669"/>
    <property type="project" value="TreeGrafter"/>
</dbReference>
<feature type="compositionally biased region" description="Low complexity" evidence="3">
    <location>
        <begin position="86"/>
        <end position="111"/>
    </location>
</feature>
<dbReference type="AlphaFoldDB" id="A0A182JRP9"/>
<reference evidence="6" key="1">
    <citation type="submission" date="2013-03" db="EMBL/GenBank/DDBJ databases">
        <title>The Genome Sequence of Anopheles christyi ACHKN1017.</title>
        <authorList>
            <consortium name="The Broad Institute Genomics Platform"/>
            <person name="Neafsey D.E."/>
            <person name="Besansky N."/>
            <person name="Walker B."/>
            <person name="Young S.K."/>
            <person name="Zeng Q."/>
            <person name="Gargeya S."/>
            <person name="Fitzgerald M."/>
            <person name="Haas B."/>
            <person name="Abouelleil A."/>
            <person name="Allen A.W."/>
            <person name="Alvarado L."/>
            <person name="Arachchi H.M."/>
            <person name="Berlin A.M."/>
            <person name="Chapman S.B."/>
            <person name="Gainer-Dewar J."/>
            <person name="Goldberg J."/>
            <person name="Griggs A."/>
            <person name="Gujja S."/>
            <person name="Hansen M."/>
            <person name="Howarth C."/>
            <person name="Imamovic A."/>
            <person name="Ireland A."/>
            <person name="Larimer J."/>
            <person name="McCowan C."/>
            <person name="Murphy C."/>
            <person name="Pearson M."/>
            <person name="Poon T.W."/>
            <person name="Priest M."/>
            <person name="Roberts A."/>
            <person name="Saif S."/>
            <person name="Shea T."/>
            <person name="Sisk P."/>
            <person name="Sykes S."/>
            <person name="Wortman J."/>
            <person name="Nusbaum C."/>
            <person name="Birren B."/>
        </authorList>
    </citation>
    <scope>NUCLEOTIDE SEQUENCE [LARGE SCALE GENOMIC DNA]</scope>
    <source>
        <strain evidence="6">ACHKN1017</strain>
    </source>
</reference>
<dbReference type="EnsemblMetazoa" id="ACHR001181-RA">
    <property type="protein sequence ID" value="ACHR001181-PA"/>
    <property type="gene ID" value="ACHR001181"/>
</dbReference>
<keyword evidence="2" id="KW-0539">Nucleus</keyword>
<feature type="compositionally biased region" description="Basic and acidic residues" evidence="3">
    <location>
        <begin position="247"/>
        <end position="257"/>
    </location>
</feature>
<dbReference type="InterPro" id="IPR013761">
    <property type="entry name" value="SAM/pointed_sf"/>
</dbReference>
<accession>A0A182JRP9</accession>
<feature type="region of interest" description="Disordered" evidence="3">
    <location>
        <begin position="196"/>
        <end position="215"/>
    </location>
</feature>
<feature type="region of interest" description="Disordered" evidence="3">
    <location>
        <begin position="33"/>
        <end position="54"/>
    </location>
</feature>
<dbReference type="GO" id="GO:0005634">
    <property type="term" value="C:nucleus"/>
    <property type="evidence" value="ECO:0007669"/>
    <property type="project" value="UniProtKB-SubCell"/>
</dbReference>
<feature type="domain" description="Grh/CP2 DB" evidence="4">
    <location>
        <begin position="458"/>
        <end position="710"/>
    </location>
</feature>
<evidence type="ECO:0000256" key="2">
    <source>
        <dbReference type="PROSITE-ProRule" id="PRU01313"/>
    </source>
</evidence>
<protein>
    <recommendedName>
        <fullName evidence="4">Grh/CP2 DB domain-containing protein</fullName>
    </recommendedName>
</protein>
<keyword evidence="2" id="KW-0238">DNA-binding</keyword>
<dbReference type="CDD" id="cd09537">
    <property type="entry name" value="SAM_CP2-like"/>
    <property type="match status" value="1"/>
</dbReference>
<feature type="compositionally biased region" description="Low complexity" evidence="3">
    <location>
        <begin position="196"/>
        <end position="209"/>
    </location>
</feature>
<feature type="compositionally biased region" description="Polar residues" evidence="3">
    <location>
        <begin position="299"/>
        <end position="308"/>
    </location>
</feature>
<reference evidence="5" key="2">
    <citation type="submission" date="2020-05" db="UniProtKB">
        <authorList>
            <consortium name="EnsemblMetazoa"/>
        </authorList>
    </citation>
    <scope>IDENTIFICATION</scope>
    <source>
        <strain evidence="5">ACHKN1017</strain>
    </source>
</reference>
<evidence type="ECO:0000256" key="3">
    <source>
        <dbReference type="SAM" id="MobiDB-lite"/>
    </source>
</evidence>
<comment type="similarity">
    <text evidence="1">Belongs to the grh/CP2 family. CP2 subfamily.</text>
</comment>
<feature type="region of interest" description="Disordered" evidence="3">
    <location>
        <begin position="77"/>
        <end position="154"/>
    </location>
</feature>
<dbReference type="Pfam" id="PF04516">
    <property type="entry name" value="CP2"/>
    <property type="match status" value="1"/>
</dbReference>
<name>A0A182JRP9_9DIPT</name>
<feature type="compositionally biased region" description="Polar residues" evidence="3">
    <location>
        <begin position="126"/>
        <end position="142"/>
    </location>
</feature>
<organism evidence="5 6">
    <name type="scientific">Anopheles christyi</name>
    <dbReference type="NCBI Taxonomy" id="43041"/>
    <lineage>
        <taxon>Eukaryota</taxon>
        <taxon>Metazoa</taxon>
        <taxon>Ecdysozoa</taxon>
        <taxon>Arthropoda</taxon>
        <taxon>Hexapoda</taxon>
        <taxon>Insecta</taxon>
        <taxon>Pterygota</taxon>
        <taxon>Neoptera</taxon>
        <taxon>Endopterygota</taxon>
        <taxon>Diptera</taxon>
        <taxon>Nematocera</taxon>
        <taxon>Culicoidea</taxon>
        <taxon>Culicidae</taxon>
        <taxon>Anophelinae</taxon>
        <taxon>Anopheles</taxon>
    </lineage>
</organism>
<comment type="subcellular location">
    <subcellularLocation>
        <location evidence="2">Nucleus</location>
    </subcellularLocation>
</comment>
<dbReference type="SUPFAM" id="SSF47769">
    <property type="entry name" value="SAM/Pointed domain"/>
    <property type="match status" value="1"/>
</dbReference>
<evidence type="ECO:0000259" key="4">
    <source>
        <dbReference type="PROSITE" id="PS51968"/>
    </source>
</evidence>